<evidence type="ECO:0000313" key="1">
    <source>
        <dbReference type="EMBL" id="CAJ1951791.1"/>
    </source>
</evidence>
<keyword evidence="2" id="KW-1185">Reference proteome</keyword>
<dbReference type="Gramene" id="rna-AYBTSS11_LOCUS14960">
    <property type="protein sequence ID" value="CAJ1951791.1"/>
    <property type="gene ID" value="gene-AYBTSS11_LOCUS14960"/>
</dbReference>
<sequence length="155" mass="17553">MSLVRNLALDTTVKPSQYLGPNCQRLPHPLSVYTKPDKQKNSHRFTALLGFQNFHRHSITMLHVVEPRSNGRHGLNVHHNTVVGGSHFQKRKDRGVCPLREPWDPPVPTFLSGYLPLLERLVGPAFATRWFLVVTRGDGTLLDGLDWVPHDQILA</sequence>
<accession>A0AA86VYH5</accession>
<organism evidence="1 2">
    <name type="scientific">Sphenostylis stenocarpa</name>
    <dbReference type="NCBI Taxonomy" id="92480"/>
    <lineage>
        <taxon>Eukaryota</taxon>
        <taxon>Viridiplantae</taxon>
        <taxon>Streptophyta</taxon>
        <taxon>Embryophyta</taxon>
        <taxon>Tracheophyta</taxon>
        <taxon>Spermatophyta</taxon>
        <taxon>Magnoliopsida</taxon>
        <taxon>eudicotyledons</taxon>
        <taxon>Gunneridae</taxon>
        <taxon>Pentapetalae</taxon>
        <taxon>rosids</taxon>
        <taxon>fabids</taxon>
        <taxon>Fabales</taxon>
        <taxon>Fabaceae</taxon>
        <taxon>Papilionoideae</taxon>
        <taxon>50 kb inversion clade</taxon>
        <taxon>NPAAA clade</taxon>
        <taxon>indigoferoid/millettioid clade</taxon>
        <taxon>Phaseoleae</taxon>
        <taxon>Sphenostylis</taxon>
    </lineage>
</organism>
<proteinExistence type="predicted"/>
<name>A0AA86VYH5_9FABA</name>
<dbReference type="EMBL" id="OY731401">
    <property type="protein sequence ID" value="CAJ1951791.1"/>
    <property type="molecule type" value="Genomic_DNA"/>
</dbReference>
<dbReference type="AlphaFoldDB" id="A0AA86VYH5"/>
<protein>
    <submittedName>
        <fullName evidence="1">Uncharacterized protein</fullName>
    </submittedName>
</protein>
<reference evidence="1" key="1">
    <citation type="submission" date="2023-10" db="EMBL/GenBank/DDBJ databases">
        <authorList>
            <person name="Domelevo Entfellner J.-B."/>
        </authorList>
    </citation>
    <scope>NUCLEOTIDE SEQUENCE</scope>
</reference>
<gene>
    <name evidence="1" type="ORF">AYBTSS11_LOCUS14960</name>
</gene>
<evidence type="ECO:0000313" key="2">
    <source>
        <dbReference type="Proteomes" id="UP001189624"/>
    </source>
</evidence>
<dbReference type="Proteomes" id="UP001189624">
    <property type="component" value="Chromosome 4"/>
</dbReference>